<evidence type="ECO:0000313" key="1">
    <source>
        <dbReference type="EMBL" id="SEI18112.1"/>
    </source>
</evidence>
<protein>
    <submittedName>
        <fullName evidence="1">Uncharacterized protein</fullName>
    </submittedName>
</protein>
<organism evidence="1 3">
    <name type="scientific">Rhizobium tibeticum</name>
    <dbReference type="NCBI Taxonomy" id="501024"/>
    <lineage>
        <taxon>Bacteria</taxon>
        <taxon>Pseudomonadati</taxon>
        <taxon>Pseudomonadota</taxon>
        <taxon>Alphaproteobacteria</taxon>
        <taxon>Hyphomicrobiales</taxon>
        <taxon>Rhizobiaceae</taxon>
        <taxon>Rhizobium/Agrobacterium group</taxon>
        <taxon>Rhizobium</taxon>
    </lineage>
</organism>
<dbReference type="AlphaFoldDB" id="A0A1H8UXS9"/>
<name>A0A1H8UXS9_9HYPH</name>
<dbReference type="Proteomes" id="UP000183063">
    <property type="component" value="Unassembled WGS sequence"/>
</dbReference>
<gene>
    <name evidence="1" type="ORF">RTCCBAU85039_5791</name>
    <name evidence="2" type="ORF">SAMN05216228_103730</name>
</gene>
<dbReference type="EMBL" id="FOCV01000037">
    <property type="protein sequence ID" value="SEP08040.1"/>
    <property type="molecule type" value="Genomic_DNA"/>
</dbReference>
<reference evidence="2 4" key="2">
    <citation type="submission" date="2016-10" db="EMBL/GenBank/DDBJ databases">
        <authorList>
            <person name="Varghese N."/>
            <person name="Submissions S."/>
        </authorList>
    </citation>
    <scope>NUCLEOTIDE SEQUENCE [LARGE SCALE GENOMIC DNA]</scope>
    <source>
        <strain evidence="2 4">CGMCC 1.7071</strain>
    </source>
</reference>
<evidence type="ECO:0000313" key="2">
    <source>
        <dbReference type="EMBL" id="SEP08040.1"/>
    </source>
</evidence>
<evidence type="ECO:0000313" key="3">
    <source>
        <dbReference type="Proteomes" id="UP000183063"/>
    </source>
</evidence>
<reference evidence="1" key="1">
    <citation type="submission" date="2016-10" db="EMBL/GenBank/DDBJ databases">
        <authorList>
            <person name="de Groot N.N."/>
        </authorList>
    </citation>
    <scope>NUCLEOTIDE SEQUENCE [LARGE SCALE GENOMIC DNA]</scope>
    <source>
        <strain evidence="1">CCBAU85039</strain>
    </source>
</reference>
<keyword evidence="4" id="KW-1185">Reference proteome</keyword>
<sequence>MICVRRAGRTVAIVMLTALKITPRVCRWNGFIKEQAD</sequence>
<proteinExistence type="predicted"/>
<accession>A0A1H8UXS9</accession>
<evidence type="ECO:0000313" key="4">
    <source>
        <dbReference type="Proteomes" id="UP000198939"/>
    </source>
</evidence>
<dbReference type="EMBL" id="FNXB01000048">
    <property type="protein sequence ID" value="SEI18112.1"/>
    <property type="molecule type" value="Genomic_DNA"/>
</dbReference>
<reference evidence="3" key="3">
    <citation type="submission" date="2016-10" db="EMBL/GenBank/DDBJ databases">
        <authorList>
            <person name="Wibberg D."/>
        </authorList>
    </citation>
    <scope>NUCLEOTIDE SEQUENCE [LARGE SCALE GENOMIC DNA]</scope>
</reference>
<dbReference type="Proteomes" id="UP000198939">
    <property type="component" value="Unassembled WGS sequence"/>
</dbReference>